<evidence type="ECO:0000256" key="1">
    <source>
        <dbReference type="ARBA" id="ARBA00004123"/>
    </source>
</evidence>
<dbReference type="GO" id="GO:0005694">
    <property type="term" value="C:chromosome"/>
    <property type="evidence" value="ECO:0007669"/>
    <property type="project" value="UniProtKB-SubCell"/>
</dbReference>
<dbReference type="InterPro" id="IPR057980">
    <property type="entry name" value="TPR_INTS8"/>
</dbReference>
<dbReference type="GO" id="GO:0032039">
    <property type="term" value="C:integrator complex"/>
    <property type="evidence" value="ECO:0007669"/>
    <property type="project" value="TreeGrafter"/>
</dbReference>
<name>A0A1B6JHI1_9HEMI</name>
<protein>
    <recommendedName>
        <fullName evidence="6">INTS8 TPR repeats domain-containing protein</fullName>
    </recommendedName>
</protein>
<accession>A0A1B6JHI1</accession>
<keyword evidence="4" id="KW-0158">Chromosome</keyword>
<dbReference type="Pfam" id="PF25756">
    <property type="entry name" value="TPR_INTS8"/>
    <property type="match status" value="1"/>
</dbReference>
<comment type="similarity">
    <text evidence="3">Belongs to the Integrator subunit 8 family.</text>
</comment>
<evidence type="ECO:0000256" key="4">
    <source>
        <dbReference type="ARBA" id="ARBA00022454"/>
    </source>
</evidence>
<evidence type="ECO:0000256" key="3">
    <source>
        <dbReference type="ARBA" id="ARBA00007147"/>
    </source>
</evidence>
<keyword evidence="5" id="KW-0539">Nucleus</keyword>
<evidence type="ECO:0000313" key="7">
    <source>
        <dbReference type="EMBL" id="JAS98353.1"/>
    </source>
</evidence>
<dbReference type="PANTHER" id="PTHR13350:SF1">
    <property type="entry name" value="INTEGRATOR COMPLEX SUBUNIT 8"/>
    <property type="match status" value="1"/>
</dbReference>
<gene>
    <name evidence="7" type="ORF">g.17220</name>
</gene>
<proteinExistence type="inferred from homology"/>
<dbReference type="EMBL" id="GECU01009353">
    <property type="protein sequence ID" value="JAS98353.1"/>
    <property type="molecule type" value="Transcribed_RNA"/>
</dbReference>
<organism evidence="7">
    <name type="scientific">Homalodisca liturata</name>
    <dbReference type="NCBI Taxonomy" id="320908"/>
    <lineage>
        <taxon>Eukaryota</taxon>
        <taxon>Metazoa</taxon>
        <taxon>Ecdysozoa</taxon>
        <taxon>Arthropoda</taxon>
        <taxon>Hexapoda</taxon>
        <taxon>Insecta</taxon>
        <taxon>Pterygota</taxon>
        <taxon>Neoptera</taxon>
        <taxon>Paraneoptera</taxon>
        <taxon>Hemiptera</taxon>
        <taxon>Auchenorrhyncha</taxon>
        <taxon>Membracoidea</taxon>
        <taxon>Cicadellidae</taxon>
        <taxon>Cicadellinae</taxon>
        <taxon>Proconiini</taxon>
        <taxon>Homalodisca</taxon>
    </lineage>
</organism>
<comment type="subcellular location">
    <subcellularLocation>
        <location evidence="2">Chromosome</location>
    </subcellularLocation>
    <subcellularLocation>
        <location evidence="1">Nucleus</location>
    </subcellularLocation>
</comment>
<evidence type="ECO:0000256" key="5">
    <source>
        <dbReference type="ARBA" id="ARBA00023242"/>
    </source>
</evidence>
<dbReference type="PANTHER" id="PTHR13350">
    <property type="entry name" value="INTEGRATOR COMPLEX SUBUNIT 8"/>
    <property type="match status" value="1"/>
</dbReference>
<dbReference type="GO" id="GO:0034472">
    <property type="term" value="P:snRNA 3'-end processing"/>
    <property type="evidence" value="ECO:0007669"/>
    <property type="project" value="InterPro"/>
</dbReference>
<dbReference type="InterPro" id="IPR038751">
    <property type="entry name" value="INTS8"/>
</dbReference>
<evidence type="ECO:0000259" key="6">
    <source>
        <dbReference type="Pfam" id="PF25756"/>
    </source>
</evidence>
<reference evidence="7" key="1">
    <citation type="submission" date="2015-11" db="EMBL/GenBank/DDBJ databases">
        <title>De novo transcriptome assembly of four potential Pierce s Disease insect vectors from Arizona vineyards.</title>
        <authorList>
            <person name="Tassone E.E."/>
        </authorList>
    </citation>
    <scope>NUCLEOTIDE SEQUENCE</scope>
</reference>
<feature type="domain" description="INTS8 TPR repeats" evidence="6">
    <location>
        <begin position="475"/>
        <end position="954"/>
    </location>
</feature>
<evidence type="ECO:0000256" key="2">
    <source>
        <dbReference type="ARBA" id="ARBA00004286"/>
    </source>
</evidence>
<dbReference type="AlphaFoldDB" id="A0A1B6JHI1"/>
<sequence>MDVDLLRPGTVPISKDTIMWFEFLLDPNILDSHLQKTKPDPSPTELISKFLTISADISVGKDILVLEPDSELEDKTKPSRRSQGLKILALKIAAFLKWDLETLELKLPFSIQWMLLQDLLHLVHEEVESTDLGKAPDHVLFAVSLYHRWALRAVFNNALHSKLRNGAGLEMQDDRFNRIEQEADQSVRILMDINRLLLGPQMVVPSSQTFVPLVEDGQNEKTPNWTLGTNIPSSEFFTMVLMDLATYLFYREDYTLALEYFEKSKREFEKWNGNTAALEGYCKTDMATIEGYITACQAPVMSSGLSLTDRFMISVNNHYEGILAILAEDNLKREVPVSMRESLELDIAAAISSGGFTATRDLIFQIQSLNTVYKRAADLPCLYDYCEKLVAARRGVEIFAWALKATLTDSRPDEREQLSLFVVELLENVDAGVQLELIGHEIVRQLSKDQPVLQSNIKAPVTQLFVPPDFNNIQLKNGELENQLINSNEPLHIKEIIIKLVEANAIRPVWQIENKWELGTPLHAIVLSIPSEMMQHYLYVLLGKAKYLDSLGRFEVARRLLVAAESEVTHHGGMMKLAQLIAWEILLVECHHLHAEWPNKTPGCTTVVSRCQDILQPSDMMVLPRVEVVETAAVTLLNLGDWETLVNQASDKRLVLCDLSASLAQACQDIVKYKGNKKISRGAWDLIVPVFVYGSSSGLGKRGLVHEAHQPLLQPVLRLCGQLRDWTVLSAAISLLARLHNILRDETTLELVCEHTALWPSVVSSTNSYNIQLVSEHLWQLVNSALEYYPKNISLHKLLGDYYYVGEHYSAAVKQYLLAAVIATDSFSRPLTKAVMEDYVYKRMIKCLSQLHCHTQAGVLCQFLEEVDYNTAFKSFTESVCHDCMDTYYDCIWDVNILEYLIYLQNKKGNKDRAKKAIDMIGLLELNANNNEEIKREAANKRKIRFMQALVRQYVL</sequence>